<keyword evidence="6" id="KW-1133">Transmembrane helix</keyword>
<gene>
    <name evidence="8" type="ORF">GA0070622_0530</name>
</gene>
<dbReference type="InterPro" id="IPR004843">
    <property type="entry name" value="Calcineurin-like_PHP"/>
</dbReference>
<dbReference type="SUPFAM" id="SSF56300">
    <property type="entry name" value="Metallo-dependent phosphatases"/>
    <property type="match status" value="1"/>
</dbReference>
<dbReference type="GO" id="GO:0016020">
    <property type="term" value="C:membrane"/>
    <property type="evidence" value="ECO:0007669"/>
    <property type="project" value="GOC"/>
</dbReference>
<dbReference type="FunFam" id="3.60.21.10:FF:000028">
    <property type="entry name" value="Putative metallophosphoesterase"/>
    <property type="match status" value="1"/>
</dbReference>
<keyword evidence="9" id="KW-1185">Reference proteome</keyword>
<evidence type="ECO:0000256" key="1">
    <source>
        <dbReference type="ARBA" id="ARBA00001968"/>
    </source>
</evidence>
<feature type="transmembrane region" description="Helical" evidence="6">
    <location>
        <begin position="161"/>
        <end position="182"/>
    </location>
</feature>
<dbReference type="InterPro" id="IPR029052">
    <property type="entry name" value="Metallo-depent_PP-like"/>
</dbReference>
<evidence type="ECO:0000256" key="5">
    <source>
        <dbReference type="SAM" id="MobiDB-lite"/>
    </source>
</evidence>
<dbReference type="Pfam" id="PF00149">
    <property type="entry name" value="Metallophos"/>
    <property type="match status" value="1"/>
</dbReference>
<feature type="transmembrane region" description="Helical" evidence="6">
    <location>
        <begin position="39"/>
        <end position="58"/>
    </location>
</feature>
<protein>
    <recommendedName>
        <fullName evidence="7">Calcineurin-like phosphoesterase domain-containing protein</fullName>
    </recommendedName>
</protein>
<keyword evidence="6" id="KW-0472">Membrane</keyword>
<dbReference type="PANTHER" id="PTHR31302:SF31">
    <property type="entry name" value="PHOSPHODIESTERASE YAEI"/>
    <property type="match status" value="1"/>
</dbReference>
<keyword evidence="3" id="KW-0378">Hydrolase</keyword>
<evidence type="ECO:0000259" key="7">
    <source>
        <dbReference type="Pfam" id="PF00149"/>
    </source>
</evidence>
<feature type="region of interest" description="Disordered" evidence="5">
    <location>
        <begin position="126"/>
        <end position="145"/>
    </location>
</feature>
<reference evidence="9" key="1">
    <citation type="submission" date="2016-06" db="EMBL/GenBank/DDBJ databases">
        <authorList>
            <person name="Varghese N."/>
            <person name="Submissions Spin"/>
        </authorList>
    </citation>
    <scope>NUCLEOTIDE SEQUENCE [LARGE SCALE GENOMIC DNA]</scope>
    <source>
        <strain evidence="9">DSM 45794</strain>
    </source>
</reference>
<dbReference type="OrthoDB" id="9780884at2"/>
<comment type="cofactor">
    <cofactor evidence="1">
        <name>a divalent metal cation</name>
        <dbReference type="ChEBI" id="CHEBI:60240"/>
    </cofactor>
</comment>
<feature type="transmembrane region" description="Helical" evidence="6">
    <location>
        <begin position="70"/>
        <end position="97"/>
    </location>
</feature>
<organism evidence="8 9">
    <name type="scientific">Micromonospora sediminicola</name>
    <dbReference type="NCBI Taxonomy" id="946078"/>
    <lineage>
        <taxon>Bacteria</taxon>
        <taxon>Bacillati</taxon>
        <taxon>Actinomycetota</taxon>
        <taxon>Actinomycetes</taxon>
        <taxon>Micromonosporales</taxon>
        <taxon>Micromonosporaceae</taxon>
        <taxon>Micromonospora</taxon>
    </lineage>
</organism>
<dbReference type="AlphaFoldDB" id="A0A1A9B252"/>
<keyword evidence="2" id="KW-0479">Metal-binding</keyword>
<dbReference type="PANTHER" id="PTHR31302">
    <property type="entry name" value="TRANSMEMBRANE PROTEIN WITH METALLOPHOSPHOESTERASE DOMAIN-RELATED"/>
    <property type="match status" value="1"/>
</dbReference>
<dbReference type="GO" id="GO:0046872">
    <property type="term" value="F:metal ion binding"/>
    <property type="evidence" value="ECO:0007669"/>
    <property type="project" value="UniProtKB-KW"/>
</dbReference>
<comment type="similarity">
    <text evidence="4">Belongs to the metallophosphoesterase superfamily.</text>
</comment>
<proteinExistence type="inferred from homology"/>
<dbReference type="STRING" id="946078.GA0070622_0530"/>
<evidence type="ECO:0000313" key="8">
    <source>
        <dbReference type="EMBL" id="SBT63575.1"/>
    </source>
</evidence>
<evidence type="ECO:0000313" key="9">
    <source>
        <dbReference type="Proteomes" id="UP000199558"/>
    </source>
</evidence>
<evidence type="ECO:0000256" key="2">
    <source>
        <dbReference type="ARBA" id="ARBA00022723"/>
    </source>
</evidence>
<dbReference type="GO" id="GO:0008758">
    <property type="term" value="F:UDP-2,3-diacylglucosamine hydrolase activity"/>
    <property type="evidence" value="ECO:0007669"/>
    <property type="project" value="TreeGrafter"/>
</dbReference>
<dbReference type="Gene3D" id="3.60.21.10">
    <property type="match status" value="1"/>
</dbReference>
<dbReference type="InterPro" id="IPR051158">
    <property type="entry name" value="Metallophosphoesterase_sf"/>
</dbReference>
<dbReference type="EMBL" id="FLRH01000003">
    <property type="protein sequence ID" value="SBT63575.1"/>
    <property type="molecule type" value="Genomic_DNA"/>
</dbReference>
<feature type="domain" description="Calcineurin-like phosphoesterase" evidence="7">
    <location>
        <begin position="208"/>
        <end position="376"/>
    </location>
</feature>
<dbReference type="Proteomes" id="UP000199558">
    <property type="component" value="Unassembled WGS sequence"/>
</dbReference>
<sequence>MLAMATFLIFVVLVIGLIHFYLWKRLVRDTTRPGRWRRLGAAVVALLALLVPATMAGTRNGWFWLAWPGYLWLALMFYLLVLLLVLEVPTAVVRLVLRRRARAAATGPEPEPALIGAGAGAVPPGPTGDAVGIPAGGTADGGDVPPADTVPADHDPSRRLLLARGAAIFAGLTAAGVTGYGVRTAMGPPRLDRVRIPLAKLPRSMDGLRIATVSDIHLGPLRGRAHTERIVAMINQLDADLVAVVGDLVDGTVAELGSAAEPLRDLRSRYGSFFVTGNHEYYSGVEEWVREVDRLGLRVLQNERQEIQARGGVLDLAGVNDVTAAGTGLAAPADYAAALGDRDPSRPVVLLAHQPVAAHEAAKFGVDLQLSGHTHGGQMVPFNLAVKLQQPVVSGLGEVDGTKVYVTNGAGFWGPPVRVGAPPQVTLVELRAP</sequence>
<evidence type="ECO:0000256" key="3">
    <source>
        <dbReference type="ARBA" id="ARBA00022801"/>
    </source>
</evidence>
<dbReference type="CDD" id="cd07385">
    <property type="entry name" value="MPP_YkuE_C"/>
    <property type="match status" value="1"/>
</dbReference>
<feature type="transmembrane region" description="Helical" evidence="6">
    <location>
        <begin position="6"/>
        <end position="27"/>
    </location>
</feature>
<dbReference type="GO" id="GO:0009245">
    <property type="term" value="P:lipid A biosynthetic process"/>
    <property type="evidence" value="ECO:0007669"/>
    <property type="project" value="TreeGrafter"/>
</dbReference>
<evidence type="ECO:0000256" key="6">
    <source>
        <dbReference type="SAM" id="Phobius"/>
    </source>
</evidence>
<keyword evidence="6" id="KW-0812">Transmembrane</keyword>
<accession>A0A1A9B252</accession>
<evidence type="ECO:0000256" key="4">
    <source>
        <dbReference type="ARBA" id="ARBA00061089"/>
    </source>
</evidence>
<name>A0A1A9B252_9ACTN</name>